<dbReference type="Pfam" id="PF03372">
    <property type="entry name" value="Exo_endo_phos"/>
    <property type="match status" value="1"/>
</dbReference>
<protein>
    <recommendedName>
        <fullName evidence="10">Endonuclease/exonuclease/phosphatase domain-containing protein</fullName>
    </recommendedName>
</protein>
<dbReference type="GO" id="GO:0004518">
    <property type="term" value="F:nuclease activity"/>
    <property type="evidence" value="ECO:0007669"/>
    <property type="project" value="UniProtKB-KW"/>
</dbReference>
<gene>
    <name evidence="11" type="ORF">B5M42_09470</name>
</gene>
<evidence type="ECO:0000256" key="8">
    <source>
        <dbReference type="ARBA" id="ARBA00023204"/>
    </source>
</evidence>
<evidence type="ECO:0000256" key="2">
    <source>
        <dbReference type="ARBA" id="ARBA00001946"/>
    </source>
</evidence>
<dbReference type="SUPFAM" id="SSF56219">
    <property type="entry name" value="DNase I-like"/>
    <property type="match status" value="1"/>
</dbReference>
<keyword evidence="9" id="KW-1133">Transmembrane helix</keyword>
<organism evidence="11 12">
    <name type="scientific">Paenibacillus athensensis</name>
    <dbReference type="NCBI Taxonomy" id="1967502"/>
    <lineage>
        <taxon>Bacteria</taxon>
        <taxon>Bacillati</taxon>
        <taxon>Bacillota</taxon>
        <taxon>Bacilli</taxon>
        <taxon>Bacillales</taxon>
        <taxon>Paenibacillaceae</taxon>
        <taxon>Paenibacillus</taxon>
    </lineage>
</organism>
<reference evidence="11 12" key="1">
    <citation type="submission" date="2017-03" db="EMBL/GenBank/DDBJ databases">
        <title>Isolation of Levoglucosan Utilizing Bacteria.</title>
        <authorList>
            <person name="Arya A.S."/>
        </authorList>
    </citation>
    <scope>NUCLEOTIDE SEQUENCE [LARGE SCALE GENOMIC DNA]</scope>
    <source>
        <strain evidence="11 12">MEC069</strain>
    </source>
</reference>
<dbReference type="GO" id="GO:0016787">
    <property type="term" value="F:hydrolase activity"/>
    <property type="evidence" value="ECO:0007669"/>
    <property type="project" value="UniProtKB-KW"/>
</dbReference>
<evidence type="ECO:0000256" key="4">
    <source>
        <dbReference type="ARBA" id="ARBA00022723"/>
    </source>
</evidence>
<keyword evidence="9" id="KW-0812">Transmembrane</keyword>
<evidence type="ECO:0000313" key="12">
    <source>
        <dbReference type="Proteomes" id="UP000298246"/>
    </source>
</evidence>
<dbReference type="RefSeq" id="WP_134752100.1">
    <property type="nucleotide sequence ID" value="NZ_MYFO02000002.1"/>
</dbReference>
<comment type="cofactor">
    <cofactor evidence="1">
        <name>Mn(2+)</name>
        <dbReference type="ChEBI" id="CHEBI:29035"/>
    </cofactor>
</comment>
<dbReference type="Gene3D" id="3.60.10.10">
    <property type="entry name" value="Endonuclease/exonuclease/phosphatase"/>
    <property type="match status" value="1"/>
</dbReference>
<name>A0A4Y8Q401_9BACL</name>
<keyword evidence="7" id="KW-0460">Magnesium</keyword>
<keyword evidence="4" id="KW-0479">Metal-binding</keyword>
<evidence type="ECO:0000259" key="10">
    <source>
        <dbReference type="Pfam" id="PF03372"/>
    </source>
</evidence>
<feature type="transmembrane region" description="Helical" evidence="9">
    <location>
        <begin position="60"/>
        <end position="77"/>
    </location>
</feature>
<evidence type="ECO:0000256" key="3">
    <source>
        <dbReference type="ARBA" id="ARBA00022722"/>
    </source>
</evidence>
<dbReference type="PANTHER" id="PTHR15822">
    <property type="entry name" value="TRAF AND TNF RECEPTOR-ASSOCIATED PROTEIN"/>
    <property type="match status" value="1"/>
</dbReference>
<proteinExistence type="predicted"/>
<comment type="caution">
    <text evidence="11">The sequence shown here is derived from an EMBL/GenBank/DDBJ whole genome shotgun (WGS) entry which is preliminary data.</text>
</comment>
<keyword evidence="5" id="KW-0227">DNA damage</keyword>
<dbReference type="Proteomes" id="UP000298246">
    <property type="component" value="Unassembled WGS sequence"/>
</dbReference>
<dbReference type="AlphaFoldDB" id="A0A4Y8Q401"/>
<feature type="transmembrane region" description="Helical" evidence="9">
    <location>
        <begin position="7"/>
        <end position="24"/>
    </location>
</feature>
<keyword evidence="12" id="KW-1185">Reference proteome</keyword>
<dbReference type="OrthoDB" id="3541033at2"/>
<dbReference type="GO" id="GO:0046872">
    <property type="term" value="F:metal ion binding"/>
    <property type="evidence" value="ECO:0007669"/>
    <property type="project" value="UniProtKB-KW"/>
</dbReference>
<evidence type="ECO:0000256" key="9">
    <source>
        <dbReference type="SAM" id="Phobius"/>
    </source>
</evidence>
<evidence type="ECO:0000256" key="5">
    <source>
        <dbReference type="ARBA" id="ARBA00022763"/>
    </source>
</evidence>
<feature type="domain" description="Endonuclease/exonuclease/phosphatase" evidence="10">
    <location>
        <begin position="113"/>
        <end position="330"/>
    </location>
</feature>
<dbReference type="InterPro" id="IPR005135">
    <property type="entry name" value="Endo/exonuclease/phosphatase"/>
</dbReference>
<evidence type="ECO:0000256" key="7">
    <source>
        <dbReference type="ARBA" id="ARBA00022842"/>
    </source>
</evidence>
<dbReference type="GO" id="GO:0006281">
    <property type="term" value="P:DNA repair"/>
    <property type="evidence" value="ECO:0007669"/>
    <property type="project" value="UniProtKB-KW"/>
</dbReference>
<dbReference type="InterPro" id="IPR051547">
    <property type="entry name" value="TDP2-like"/>
</dbReference>
<keyword evidence="6" id="KW-0378">Hydrolase</keyword>
<dbReference type="EMBL" id="MYFO01000009">
    <property type="protein sequence ID" value="TFE88665.1"/>
    <property type="molecule type" value="Genomic_DNA"/>
</dbReference>
<feature type="transmembrane region" description="Helical" evidence="9">
    <location>
        <begin position="30"/>
        <end position="53"/>
    </location>
</feature>
<sequence>MKLRWKHYTVIAVVIISFICSWLIAGRLFWWNVVGSVPTLFLLLLPVLVALLAIREKRKLFYFLSSFILLLGLLPRIDINLHAFSASPEVNDPGAIKIMGWNTELWDQIDEDDSIYDFIKQQNQDIYVLQEYEYITKDWEPYLIDRSKELRDNFPDYQIMTIDQFVVISKYPILDHQLSASKQVLLLHLNVNGRTLSIVNVHLRPHVDLGNGLLSPIFWNYVKERHQIRTQGLDEIQQFVKQENGQSLIVTGDFNTTLLMGGLETLRSELSDAVKHSKEIVPTTWESKDFVPSSWKENGIFWWRIDHFLYNKKVDVLSYDTRKDTKLSDHKAMLIQLKLVN</sequence>
<dbReference type="InterPro" id="IPR036691">
    <property type="entry name" value="Endo/exonu/phosph_ase_sf"/>
</dbReference>
<evidence type="ECO:0000256" key="6">
    <source>
        <dbReference type="ARBA" id="ARBA00022801"/>
    </source>
</evidence>
<accession>A0A4Y8Q401</accession>
<keyword evidence="9" id="KW-0472">Membrane</keyword>
<dbReference type="PANTHER" id="PTHR15822:SF4">
    <property type="entry name" value="TYROSYL-DNA PHOSPHODIESTERASE 2"/>
    <property type="match status" value="1"/>
</dbReference>
<comment type="cofactor">
    <cofactor evidence="2">
        <name>Mg(2+)</name>
        <dbReference type="ChEBI" id="CHEBI:18420"/>
    </cofactor>
</comment>
<evidence type="ECO:0000313" key="11">
    <source>
        <dbReference type="EMBL" id="TFE88665.1"/>
    </source>
</evidence>
<keyword evidence="3" id="KW-0540">Nuclease</keyword>
<evidence type="ECO:0000256" key="1">
    <source>
        <dbReference type="ARBA" id="ARBA00001936"/>
    </source>
</evidence>
<keyword evidence="8" id="KW-0234">DNA repair</keyword>